<dbReference type="Gene3D" id="1.10.30.50">
    <property type="match status" value="1"/>
</dbReference>
<dbReference type="GeneID" id="80020182"/>
<feature type="region of interest" description="Disordered" evidence="1">
    <location>
        <begin position="239"/>
        <end position="285"/>
    </location>
</feature>
<dbReference type="EMBL" id="MK061416">
    <property type="protein sequence ID" value="AZF88234.1"/>
    <property type="molecule type" value="Genomic_DNA"/>
</dbReference>
<accession>A0A5K7NK78</accession>
<feature type="region of interest" description="Disordered" evidence="1">
    <location>
        <begin position="509"/>
        <end position="538"/>
    </location>
</feature>
<proteinExistence type="predicted"/>
<keyword evidence="3" id="KW-1185">Reference proteome</keyword>
<gene>
    <name evidence="2" type="primary">51</name>
    <name evidence="2" type="ORF">SEA_SPARTOI_51</name>
</gene>
<feature type="compositionally biased region" description="Basic residues" evidence="1">
    <location>
        <begin position="433"/>
        <end position="443"/>
    </location>
</feature>
<evidence type="ECO:0000256" key="1">
    <source>
        <dbReference type="SAM" id="MobiDB-lite"/>
    </source>
</evidence>
<dbReference type="KEGG" id="vg:80020182"/>
<reference evidence="2 3" key="1">
    <citation type="submission" date="2018-10" db="EMBL/GenBank/DDBJ databases">
        <authorList>
            <person name="Smith K."/>
            <person name="Ring A."/>
            <person name="Cross T."/>
            <person name="Beshay M."/>
            <person name="Miah F."/>
            <person name="Nowoslaski J."/>
            <person name="Mia S."/>
            <person name="Micha L."/>
            <person name="Baxter C."/>
            <person name="Ahmad Z."/>
            <person name="Sunnen C.N."/>
            <person name="Janetopoulos C."/>
            <person name="Garlena R.A."/>
            <person name="Russell D.A."/>
            <person name="Pope W.H."/>
            <person name="Jacobs-Sera D."/>
            <person name="Hatfull G.F."/>
        </authorList>
    </citation>
    <scope>NUCLEOTIDE SEQUENCE [LARGE SCALE GENOMIC DNA]</scope>
</reference>
<sequence>MPWLRVGDTAASHPVVLRALELPQADERLKMELFGFAALAASMSASHKSDYVVELGTIRAIAGFARAEELIKAAIACGYFEEISKDGNTAYKLLDDPELFHMRLKEEIDWENRRKNDNRNPALTVPVRLRDGDACRWCGRVVYWKDRKSARGATYDHLHPSKGAETPADMVVACKSCNSSRKDNKDWSGTLLPAPVKPYYGAITVEFLKDNDIDVPLSSESEKPKVTGKEAVKALGLQARPAASTEKANQKLLHTESVPRSEASEGIKVCQTEEDNTASSVDGSERGYKSFASEVSLNGDSGFSEAAMIAAFEADLVEQGEAGASGPVPADSVEKKENIHAWHPANWDSLPSSAEGSQRGLVDLESVPRSEASEGIKVCQVDKRLEGETQKDSRIKESVPRSEASEGIKVCLDGVDSEGGLQLPNDGSTVPARRGKRHRRRKSFVASAEGSQRGLVDLESVPRSEASEGIKVCQVDKRLEGETQKDSRIKESVPRSEASEGIKVCLDGVDSEGGLQLPNDGSTVPARRGKRHRRRKKG</sequence>
<feature type="region of interest" description="Disordered" evidence="1">
    <location>
        <begin position="419"/>
        <end position="454"/>
    </location>
</feature>
<name>A0A5K7NK78_9CAUD</name>
<organism evidence="2 3">
    <name type="scientific">Rothia phage Spartoi</name>
    <dbReference type="NCBI Taxonomy" id="2483661"/>
    <lineage>
        <taxon>Viruses</taxon>
        <taxon>Duplodnaviria</taxon>
        <taxon>Heunggongvirae</taxon>
        <taxon>Uroviricota</taxon>
        <taxon>Caudoviricetes</taxon>
        <taxon>Spartoivirus</taxon>
        <taxon>Spartoivirus spartoi</taxon>
    </lineage>
</organism>
<dbReference type="GO" id="GO:0004519">
    <property type="term" value="F:endonuclease activity"/>
    <property type="evidence" value="ECO:0007669"/>
    <property type="project" value="UniProtKB-KW"/>
</dbReference>
<protein>
    <submittedName>
        <fullName evidence="2">Endonuclease domain protein</fullName>
    </submittedName>
</protein>
<evidence type="ECO:0000313" key="3">
    <source>
        <dbReference type="Proteomes" id="UP000325457"/>
    </source>
</evidence>
<keyword evidence="2" id="KW-0378">Hydrolase</keyword>
<keyword evidence="2" id="KW-0255">Endonuclease</keyword>
<dbReference type="RefSeq" id="YP_010755527.1">
    <property type="nucleotide sequence ID" value="NC_073471.1"/>
</dbReference>
<feature type="compositionally biased region" description="Basic residues" evidence="1">
    <location>
        <begin position="527"/>
        <end position="538"/>
    </location>
</feature>
<feature type="compositionally biased region" description="Basic and acidic residues" evidence="1">
    <location>
        <begin position="253"/>
        <end position="265"/>
    </location>
</feature>
<keyword evidence="2" id="KW-0540">Nuclease</keyword>
<dbReference type="Proteomes" id="UP000325457">
    <property type="component" value="Segment"/>
</dbReference>
<evidence type="ECO:0000313" key="2">
    <source>
        <dbReference type="EMBL" id="AZF88234.1"/>
    </source>
</evidence>